<feature type="transmembrane region" description="Helical" evidence="6">
    <location>
        <begin position="169"/>
        <end position="193"/>
    </location>
</feature>
<comment type="caution">
    <text evidence="8">The sequence shown here is derived from an EMBL/GenBank/DDBJ whole genome shotgun (WGS) entry which is preliminary data.</text>
</comment>
<keyword evidence="2" id="KW-0813">Transport</keyword>
<feature type="transmembrane region" description="Helical" evidence="6">
    <location>
        <begin position="55"/>
        <end position="75"/>
    </location>
</feature>
<dbReference type="GO" id="GO:0005886">
    <property type="term" value="C:plasma membrane"/>
    <property type="evidence" value="ECO:0007669"/>
    <property type="project" value="UniProtKB-SubCell"/>
</dbReference>
<protein>
    <submittedName>
        <fullName evidence="8">MFS transporter</fullName>
    </submittedName>
</protein>
<feature type="transmembrane region" description="Helical" evidence="6">
    <location>
        <begin position="351"/>
        <end position="374"/>
    </location>
</feature>
<dbReference type="InterPro" id="IPR052952">
    <property type="entry name" value="MFS-Transporter"/>
</dbReference>
<evidence type="ECO:0000256" key="3">
    <source>
        <dbReference type="ARBA" id="ARBA00022692"/>
    </source>
</evidence>
<dbReference type="AlphaFoldDB" id="A0A433HRU8"/>
<keyword evidence="9" id="KW-1185">Reference proteome</keyword>
<keyword evidence="4 6" id="KW-1133">Transmembrane helix</keyword>
<dbReference type="InterPro" id="IPR011701">
    <property type="entry name" value="MFS"/>
</dbReference>
<dbReference type="SUPFAM" id="SSF103473">
    <property type="entry name" value="MFS general substrate transporter"/>
    <property type="match status" value="1"/>
</dbReference>
<evidence type="ECO:0000313" key="9">
    <source>
        <dbReference type="Proteomes" id="UP000267430"/>
    </source>
</evidence>
<evidence type="ECO:0000313" key="8">
    <source>
        <dbReference type="EMBL" id="RUQ30953.1"/>
    </source>
</evidence>
<dbReference type="CDD" id="cd17475">
    <property type="entry name" value="MFS_MT3072_like"/>
    <property type="match status" value="1"/>
</dbReference>
<dbReference type="PROSITE" id="PS50850">
    <property type="entry name" value="MFS"/>
    <property type="match status" value="1"/>
</dbReference>
<sequence>MNNGLLKEKTMNLAEPWHMLYWLMFAQLMVAFVGRSIGPLGALIGSDLSLSKAQIGLLPAAMFLGQATASIPVGFVADRIGSRILLLYLSFCLGISFMLLTFLSLFGAMLFLIFIGGLGYGGMHPVSNRGIIYWFSQKQRGTAMGLKQMGVTGGSALAALLLLPLSVSIGWRTALFIACLVLLASGVFSYMYYRDSPEGIVNSTARKKSFPFYRSLVNMLQNKPLFLVSISAMGLSGSQVCLNTYIVLFAHEKLGFSLFLSGLLFAISEVSGSIGRIAWGAISDRFFNGQRIGILMIITLISVTSSVIIAELPSGTLYWVMVPLIAVFGFALSGFNGIWMNLASELVPRELSGISSGFSITLGSLGNVFIPPLFGLMVDVNGSFTFGWLMLAGVLAIVLVILSLLSHLLKRTASKL</sequence>
<dbReference type="Gene3D" id="1.20.1250.20">
    <property type="entry name" value="MFS general substrate transporter like domains"/>
    <property type="match status" value="2"/>
</dbReference>
<feature type="transmembrane region" description="Helical" evidence="6">
    <location>
        <begin position="254"/>
        <end position="279"/>
    </location>
</feature>
<feature type="transmembrane region" description="Helical" evidence="6">
    <location>
        <begin position="225"/>
        <end position="248"/>
    </location>
</feature>
<feature type="transmembrane region" description="Helical" evidence="6">
    <location>
        <begin position="291"/>
        <end position="310"/>
    </location>
</feature>
<dbReference type="RefSeq" id="WP_126863738.1">
    <property type="nucleotide sequence ID" value="NZ_JAUSTX010000005.1"/>
</dbReference>
<feature type="transmembrane region" description="Helical" evidence="6">
    <location>
        <begin position="20"/>
        <end position="43"/>
    </location>
</feature>
<dbReference type="EMBL" id="RYZZ01000006">
    <property type="protein sequence ID" value="RUQ30953.1"/>
    <property type="molecule type" value="Genomic_DNA"/>
</dbReference>
<dbReference type="InterPro" id="IPR036259">
    <property type="entry name" value="MFS_trans_sf"/>
</dbReference>
<dbReference type="PANTHER" id="PTHR23527:SF1">
    <property type="entry name" value="BLL3282 PROTEIN"/>
    <property type="match status" value="1"/>
</dbReference>
<name>A0A433HRU8_9BACI</name>
<feature type="domain" description="Major facilitator superfamily (MFS) profile" evidence="7">
    <location>
        <begin position="19"/>
        <end position="411"/>
    </location>
</feature>
<dbReference type="Proteomes" id="UP000267430">
    <property type="component" value="Unassembled WGS sequence"/>
</dbReference>
<dbReference type="Pfam" id="PF07690">
    <property type="entry name" value="MFS_1"/>
    <property type="match status" value="1"/>
</dbReference>
<evidence type="ECO:0000256" key="4">
    <source>
        <dbReference type="ARBA" id="ARBA00022989"/>
    </source>
</evidence>
<gene>
    <name evidence="8" type="ORF">ELQ35_05010</name>
</gene>
<evidence type="ECO:0000256" key="5">
    <source>
        <dbReference type="ARBA" id="ARBA00023136"/>
    </source>
</evidence>
<dbReference type="OrthoDB" id="9794076at2"/>
<reference evidence="8 9" key="1">
    <citation type="submission" date="2018-12" db="EMBL/GenBank/DDBJ databases">
        <title>Bacillus chawlae sp. nov., Bacillus glennii sp. nov., and Bacillus saganii sp. nov. Isolated from the Vehicle Assembly Building at Kennedy Space Center where the Viking Spacecraft were Assembled.</title>
        <authorList>
            <person name="Seuylemezian A."/>
            <person name="Vaishampayan P."/>
        </authorList>
    </citation>
    <scope>NUCLEOTIDE SEQUENCE [LARGE SCALE GENOMIC DNA]</scope>
    <source>
        <strain evidence="8 9">L5</strain>
    </source>
</reference>
<dbReference type="PANTHER" id="PTHR23527">
    <property type="entry name" value="BLL3282 PROTEIN"/>
    <property type="match status" value="1"/>
</dbReference>
<comment type="subcellular location">
    <subcellularLocation>
        <location evidence="1">Cell membrane</location>
        <topology evidence="1">Multi-pass membrane protein</topology>
    </subcellularLocation>
</comment>
<organism evidence="8 9">
    <name type="scientific">Peribacillus cavernae</name>
    <dbReference type="NCBI Taxonomy" id="1674310"/>
    <lineage>
        <taxon>Bacteria</taxon>
        <taxon>Bacillati</taxon>
        <taxon>Bacillota</taxon>
        <taxon>Bacilli</taxon>
        <taxon>Bacillales</taxon>
        <taxon>Bacillaceae</taxon>
        <taxon>Peribacillus</taxon>
    </lineage>
</organism>
<feature type="transmembrane region" description="Helical" evidence="6">
    <location>
        <begin position="87"/>
        <end position="120"/>
    </location>
</feature>
<evidence type="ECO:0000256" key="2">
    <source>
        <dbReference type="ARBA" id="ARBA00022448"/>
    </source>
</evidence>
<feature type="transmembrane region" description="Helical" evidence="6">
    <location>
        <begin position="141"/>
        <end position="163"/>
    </location>
</feature>
<proteinExistence type="predicted"/>
<feature type="transmembrane region" description="Helical" evidence="6">
    <location>
        <begin position="316"/>
        <end position="339"/>
    </location>
</feature>
<feature type="transmembrane region" description="Helical" evidence="6">
    <location>
        <begin position="386"/>
        <end position="409"/>
    </location>
</feature>
<keyword evidence="3 6" id="KW-0812">Transmembrane</keyword>
<dbReference type="InterPro" id="IPR020846">
    <property type="entry name" value="MFS_dom"/>
</dbReference>
<accession>A0A433HRU8</accession>
<dbReference type="GO" id="GO:0022857">
    <property type="term" value="F:transmembrane transporter activity"/>
    <property type="evidence" value="ECO:0007669"/>
    <property type="project" value="InterPro"/>
</dbReference>
<evidence type="ECO:0000256" key="6">
    <source>
        <dbReference type="SAM" id="Phobius"/>
    </source>
</evidence>
<evidence type="ECO:0000256" key="1">
    <source>
        <dbReference type="ARBA" id="ARBA00004651"/>
    </source>
</evidence>
<keyword evidence="5 6" id="KW-0472">Membrane</keyword>
<evidence type="ECO:0000259" key="7">
    <source>
        <dbReference type="PROSITE" id="PS50850"/>
    </source>
</evidence>